<evidence type="ECO:0000256" key="1">
    <source>
        <dbReference type="SAM" id="MobiDB-lite"/>
    </source>
</evidence>
<proteinExistence type="predicted"/>
<accession>A0A2G9TJ73</accession>
<name>A0A2G9TJ73_TELCI</name>
<protein>
    <submittedName>
        <fullName evidence="2">Uncharacterized protein</fullName>
    </submittedName>
</protein>
<reference evidence="2 3" key="1">
    <citation type="submission" date="2015-09" db="EMBL/GenBank/DDBJ databases">
        <title>Draft genome of the parasitic nematode Teladorsagia circumcincta isolate WARC Sus (inbred).</title>
        <authorList>
            <person name="Mitreva M."/>
        </authorList>
    </citation>
    <scope>NUCLEOTIDE SEQUENCE [LARGE SCALE GENOMIC DNA]</scope>
    <source>
        <strain evidence="2 3">S</strain>
    </source>
</reference>
<dbReference type="AlphaFoldDB" id="A0A2G9TJ73"/>
<feature type="compositionally biased region" description="Basic and acidic residues" evidence="1">
    <location>
        <begin position="76"/>
        <end position="86"/>
    </location>
</feature>
<sequence>MPAFLCHILVIKSRGEMISSGISTLTRPASPFSRRPSCRSSERLLRKWNLRSSPLSVQRSSTSRQVSHPSARIRRDRASLDHWPTE</sequence>
<feature type="compositionally biased region" description="Low complexity" evidence="1">
    <location>
        <begin position="56"/>
        <end position="67"/>
    </location>
</feature>
<dbReference type="Proteomes" id="UP000230423">
    <property type="component" value="Unassembled WGS sequence"/>
</dbReference>
<evidence type="ECO:0000313" key="3">
    <source>
        <dbReference type="Proteomes" id="UP000230423"/>
    </source>
</evidence>
<organism evidence="2 3">
    <name type="scientific">Teladorsagia circumcincta</name>
    <name type="common">Brown stomach worm</name>
    <name type="synonym">Ostertagia circumcincta</name>
    <dbReference type="NCBI Taxonomy" id="45464"/>
    <lineage>
        <taxon>Eukaryota</taxon>
        <taxon>Metazoa</taxon>
        <taxon>Ecdysozoa</taxon>
        <taxon>Nematoda</taxon>
        <taxon>Chromadorea</taxon>
        <taxon>Rhabditida</taxon>
        <taxon>Rhabditina</taxon>
        <taxon>Rhabditomorpha</taxon>
        <taxon>Strongyloidea</taxon>
        <taxon>Trichostrongylidae</taxon>
        <taxon>Teladorsagia</taxon>
    </lineage>
</organism>
<feature type="region of interest" description="Disordered" evidence="1">
    <location>
        <begin position="53"/>
        <end position="86"/>
    </location>
</feature>
<keyword evidence="3" id="KW-1185">Reference proteome</keyword>
<gene>
    <name evidence="2" type="ORF">TELCIR_20546</name>
</gene>
<dbReference type="EMBL" id="KZ362657">
    <property type="protein sequence ID" value="PIO58029.1"/>
    <property type="molecule type" value="Genomic_DNA"/>
</dbReference>
<evidence type="ECO:0000313" key="2">
    <source>
        <dbReference type="EMBL" id="PIO58029.1"/>
    </source>
</evidence>